<reference evidence="1 2" key="1">
    <citation type="submission" date="2019-06" db="EMBL/GenBank/DDBJ databases">
        <title>Genome sequence analysis of &gt;100 Bacillus licheniformis strains suggests intrinsic resistance to this species.</title>
        <authorList>
            <person name="Wels M."/>
            <person name="Siezen R.J."/>
            <person name="Johansen E."/>
            <person name="Stuer-Lauridsen B."/>
            <person name="Bjerre K."/>
            <person name="Nielsen B.K.K."/>
        </authorList>
    </citation>
    <scope>NUCLEOTIDE SEQUENCE [LARGE SCALE GENOMIC DNA]</scope>
    <source>
        <strain evidence="1 2">BAC-16736</strain>
    </source>
</reference>
<proteinExistence type="predicted"/>
<dbReference type="RefSeq" id="WP_255265636.1">
    <property type="nucleotide sequence ID" value="NZ_BOQW01000004.1"/>
</dbReference>
<accession>A0A8B5Y9P0</accession>
<gene>
    <name evidence="1" type="ORF">CHCC16736_4158</name>
</gene>
<sequence>MKDKLKIAVHHIEVNRETMSDKAALDLFIKAIKKIIAEADV</sequence>
<dbReference type="EMBL" id="NILC01000026">
    <property type="protein sequence ID" value="TWL25275.1"/>
    <property type="molecule type" value="Genomic_DNA"/>
</dbReference>
<dbReference type="AlphaFoldDB" id="A0A8B5Y9P0"/>
<evidence type="ECO:0000313" key="1">
    <source>
        <dbReference type="EMBL" id="TWL25275.1"/>
    </source>
</evidence>
<evidence type="ECO:0000313" key="2">
    <source>
        <dbReference type="Proteomes" id="UP000435910"/>
    </source>
</evidence>
<protein>
    <submittedName>
        <fullName evidence="1">Uncharacterized protein</fullName>
    </submittedName>
</protein>
<name>A0A8B5Y9P0_BACLI</name>
<comment type="caution">
    <text evidence="1">The sequence shown here is derived from an EMBL/GenBank/DDBJ whole genome shotgun (WGS) entry which is preliminary data.</text>
</comment>
<organism evidence="1 2">
    <name type="scientific">Bacillus licheniformis</name>
    <dbReference type="NCBI Taxonomy" id="1402"/>
    <lineage>
        <taxon>Bacteria</taxon>
        <taxon>Bacillati</taxon>
        <taxon>Bacillota</taxon>
        <taxon>Bacilli</taxon>
        <taxon>Bacillales</taxon>
        <taxon>Bacillaceae</taxon>
        <taxon>Bacillus</taxon>
    </lineage>
</organism>
<dbReference type="Proteomes" id="UP000435910">
    <property type="component" value="Unassembled WGS sequence"/>
</dbReference>